<proteinExistence type="predicted"/>
<reference evidence="2" key="2">
    <citation type="submission" date="2023-05" db="EMBL/GenBank/DDBJ databases">
        <authorList>
            <consortium name="Lawrence Berkeley National Laboratory"/>
            <person name="Steindorff A."/>
            <person name="Hensen N."/>
            <person name="Bonometti L."/>
            <person name="Westerberg I."/>
            <person name="Brannstrom I.O."/>
            <person name="Guillou S."/>
            <person name="Cros-Aarteil S."/>
            <person name="Calhoun S."/>
            <person name="Haridas S."/>
            <person name="Kuo A."/>
            <person name="Mondo S."/>
            <person name="Pangilinan J."/>
            <person name="Riley R."/>
            <person name="Labutti K."/>
            <person name="Andreopoulos B."/>
            <person name="Lipzen A."/>
            <person name="Chen C."/>
            <person name="Yanf M."/>
            <person name="Daum C."/>
            <person name="Ng V."/>
            <person name="Clum A."/>
            <person name="Ohm R."/>
            <person name="Martin F."/>
            <person name="Silar P."/>
            <person name="Natvig D."/>
            <person name="Lalanne C."/>
            <person name="Gautier V."/>
            <person name="Ament-Velasquez S.L."/>
            <person name="Kruys A."/>
            <person name="Hutchinson M.I."/>
            <person name="Powell A.J."/>
            <person name="Barry K."/>
            <person name="Miller A.N."/>
            <person name="Grigoriev I.V."/>
            <person name="Debuchy R."/>
            <person name="Gladieux P."/>
            <person name="Thoren M.H."/>
            <person name="Johannesson H."/>
        </authorList>
    </citation>
    <scope>NUCLEOTIDE SEQUENCE</scope>
    <source>
        <strain evidence="2">CBS 508.74</strain>
    </source>
</reference>
<keyword evidence="1" id="KW-0175">Coiled coil</keyword>
<comment type="caution">
    <text evidence="2">The sequence shown here is derived from an EMBL/GenBank/DDBJ whole genome shotgun (WGS) entry which is preliminary data.</text>
</comment>
<sequence>MKHKYGMKSSPEKYRMQRLNDTCTQLWNLREMIGDKLSPLQLSVIEIFLESVDKVADNAAVLSEQLLSYILIEQKLEELDKKSADVEQRLELFLEEKETELSKLRSELAAIKAERDALMENCGIP</sequence>
<protein>
    <submittedName>
        <fullName evidence="2">Uncharacterized protein</fullName>
    </submittedName>
</protein>
<accession>A0AAN6TEH5</accession>
<dbReference type="AlphaFoldDB" id="A0AAN6TEH5"/>
<evidence type="ECO:0000313" key="2">
    <source>
        <dbReference type="EMBL" id="KAK4112845.1"/>
    </source>
</evidence>
<dbReference type="GeneID" id="89937745"/>
<gene>
    <name evidence="2" type="ORF">N656DRAFT_768399</name>
</gene>
<evidence type="ECO:0000313" key="3">
    <source>
        <dbReference type="Proteomes" id="UP001302812"/>
    </source>
</evidence>
<dbReference type="EMBL" id="MU853341">
    <property type="protein sequence ID" value="KAK4112845.1"/>
    <property type="molecule type" value="Genomic_DNA"/>
</dbReference>
<name>A0AAN6TEH5_9PEZI</name>
<evidence type="ECO:0000256" key="1">
    <source>
        <dbReference type="SAM" id="Coils"/>
    </source>
</evidence>
<dbReference type="Proteomes" id="UP001302812">
    <property type="component" value="Unassembled WGS sequence"/>
</dbReference>
<organism evidence="2 3">
    <name type="scientific">Canariomyces notabilis</name>
    <dbReference type="NCBI Taxonomy" id="2074819"/>
    <lineage>
        <taxon>Eukaryota</taxon>
        <taxon>Fungi</taxon>
        <taxon>Dikarya</taxon>
        <taxon>Ascomycota</taxon>
        <taxon>Pezizomycotina</taxon>
        <taxon>Sordariomycetes</taxon>
        <taxon>Sordariomycetidae</taxon>
        <taxon>Sordariales</taxon>
        <taxon>Chaetomiaceae</taxon>
        <taxon>Canariomyces</taxon>
    </lineage>
</organism>
<feature type="coiled-coil region" evidence="1">
    <location>
        <begin position="69"/>
        <end position="121"/>
    </location>
</feature>
<dbReference type="RefSeq" id="XP_064670415.1">
    <property type="nucleotide sequence ID" value="XM_064813620.1"/>
</dbReference>
<keyword evidence="3" id="KW-1185">Reference proteome</keyword>
<reference evidence="2" key="1">
    <citation type="journal article" date="2023" name="Mol. Phylogenet. Evol.">
        <title>Genome-scale phylogeny and comparative genomics of the fungal order Sordariales.</title>
        <authorList>
            <person name="Hensen N."/>
            <person name="Bonometti L."/>
            <person name="Westerberg I."/>
            <person name="Brannstrom I.O."/>
            <person name="Guillou S."/>
            <person name="Cros-Aarteil S."/>
            <person name="Calhoun S."/>
            <person name="Haridas S."/>
            <person name="Kuo A."/>
            <person name="Mondo S."/>
            <person name="Pangilinan J."/>
            <person name="Riley R."/>
            <person name="LaButti K."/>
            <person name="Andreopoulos B."/>
            <person name="Lipzen A."/>
            <person name="Chen C."/>
            <person name="Yan M."/>
            <person name="Daum C."/>
            <person name="Ng V."/>
            <person name="Clum A."/>
            <person name="Steindorff A."/>
            <person name="Ohm R.A."/>
            <person name="Martin F."/>
            <person name="Silar P."/>
            <person name="Natvig D.O."/>
            <person name="Lalanne C."/>
            <person name="Gautier V."/>
            <person name="Ament-Velasquez S.L."/>
            <person name="Kruys A."/>
            <person name="Hutchinson M.I."/>
            <person name="Powell A.J."/>
            <person name="Barry K."/>
            <person name="Miller A.N."/>
            <person name="Grigoriev I.V."/>
            <person name="Debuchy R."/>
            <person name="Gladieux P."/>
            <person name="Hiltunen Thoren M."/>
            <person name="Johannesson H."/>
        </authorList>
    </citation>
    <scope>NUCLEOTIDE SEQUENCE</scope>
    <source>
        <strain evidence="2">CBS 508.74</strain>
    </source>
</reference>